<dbReference type="EMBL" id="AP028947">
    <property type="protein sequence ID" value="BET25418.1"/>
    <property type="molecule type" value="Genomic_DNA"/>
</dbReference>
<proteinExistence type="inferred from homology"/>
<dbReference type="PANTHER" id="PTHR42951">
    <property type="entry name" value="METALLO-BETA-LACTAMASE DOMAIN-CONTAINING"/>
    <property type="match status" value="1"/>
</dbReference>
<evidence type="ECO:0000256" key="1">
    <source>
        <dbReference type="ARBA" id="ARBA00005250"/>
    </source>
</evidence>
<evidence type="ECO:0000313" key="5">
    <source>
        <dbReference type="Proteomes" id="UP001329151"/>
    </source>
</evidence>
<feature type="signal peptide" evidence="2">
    <location>
        <begin position="1"/>
        <end position="33"/>
    </location>
</feature>
<evidence type="ECO:0000256" key="2">
    <source>
        <dbReference type="SAM" id="SignalP"/>
    </source>
</evidence>
<dbReference type="InterPro" id="IPR022272">
    <property type="entry name" value="Lipocalin_CS"/>
</dbReference>
<accession>A0AA86J040</accession>
<dbReference type="Proteomes" id="UP001329151">
    <property type="component" value="Chromosome"/>
</dbReference>
<dbReference type="Pfam" id="PF00753">
    <property type="entry name" value="Lactamase_B"/>
    <property type="match status" value="1"/>
</dbReference>
<gene>
    <name evidence="4" type="ORF">RGQ30_09190</name>
</gene>
<dbReference type="PROSITE" id="PS00213">
    <property type="entry name" value="LIPOCALIN"/>
    <property type="match status" value="1"/>
</dbReference>
<dbReference type="InterPro" id="IPR030811">
    <property type="entry name" value="SoxH-rel_PQQ_1"/>
</dbReference>
<dbReference type="RefSeq" id="WP_130558102.1">
    <property type="nucleotide sequence ID" value="NZ_AP028947.1"/>
</dbReference>
<dbReference type="AlphaFoldDB" id="A0AA86J040"/>
<reference evidence="4 5" key="1">
    <citation type="submission" date="2023-10" db="EMBL/GenBank/DDBJ databases">
        <title>Complete Genome Sequence of Limnobacter thiooxidans CS-K2T, Isolated from freshwater lake sediments in Bavaria, Germany.</title>
        <authorList>
            <person name="Naruki M."/>
            <person name="Watanabe A."/>
            <person name="Warashina T."/>
            <person name="Morita T."/>
            <person name="Arakawa K."/>
        </authorList>
    </citation>
    <scope>NUCLEOTIDE SEQUENCE [LARGE SCALE GENOMIC DNA]</scope>
    <source>
        <strain evidence="4 5">CS-K2</strain>
    </source>
</reference>
<evidence type="ECO:0000313" key="4">
    <source>
        <dbReference type="EMBL" id="BET25418.1"/>
    </source>
</evidence>
<keyword evidence="5" id="KW-1185">Reference proteome</keyword>
<dbReference type="NCBIfam" id="TIGR04558">
    <property type="entry name" value="SoxH_rel_PQQ_1"/>
    <property type="match status" value="1"/>
</dbReference>
<keyword evidence="2" id="KW-0732">Signal</keyword>
<dbReference type="GO" id="GO:0017001">
    <property type="term" value="P:antibiotic catabolic process"/>
    <property type="evidence" value="ECO:0007669"/>
    <property type="project" value="UniProtKB-ARBA"/>
</dbReference>
<feature type="chain" id="PRO_5041690967" description="Metallo-beta-lactamase domain-containing protein" evidence="2">
    <location>
        <begin position="34"/>
        <end position="336"/>
    </location>
</feature>
<organism evidence="4 5">
    <name type="scientific">Limnobacter thiooxidans</name>
    <dbReference type="NCBI Taxonomy" id="131080"/>
    <lineage>
        <taxon>Bacteria</taxon>
        <taxon>Pseudomonadati</taxon>
        <taxon>Pseudomonadota</taxon>
        <taxon>Betaproteobacteria</taxon>
        <taxon>Burkholderiales</taxon>
        <taxon>Burkholderiaceae</taxon>
        <taxon>Limnobacter</taxon>
    </lineage>
</organism>
<sequence>MNFHSIPKPAKTGFNALAGLLVCGFLSAGPAWAELPNVAKPSADKATLNYGLKATELAGGWYVIAGANDDFSQANGCNIINTGFYIDDAGVFVINTGTSRIYGEQQRALIDSISKGKPIQQVVALNLHPDYFLGNQAYPKEALAATKVTIQGIKAEAALYETNLYRLCGDWMKATESVFPSQTIVPEKLNKLGGKAIEAIELKGHTDSDLVLFDPDSKVMWAGGLVFYKRIVTTPHARLKPWIESLKKLQAMKPKVVVPSHGPVSWGTEAIDQTLDYLTWLDTRLTQAAQMGEEMNEVMKQGAPERFRSFAAYPAEFYRNVTNLYPVYEKGALGGF</sequence>
<feature type="domain" description="Metallo-beta-lactamase" evidence="3">
    <location>
        <begin position="77"/>
        <end position="261"/>
    </location>
</feature>
<name>A0AA86J040_9BURK</name>
<dbReference type="SUPFAM" id="SSF56281">
    <property type="entry name" value="Metallo-hydrolase/oxidoreductase"/>
    <property type="match status" value="1"/>
</dbReference>
<protein>
    <recommendedName>
        <fullName evidence="3">Metallo-beta-lactamase domain-containing protein</fullName>
    </recommendedName>
</protein>
<evidence type="ECO:0000259" key="3">
    <source>
        <dbReference type="Pfam" id="PF00753"/>
    </source>
</evidence>
<dbReference type="PANTHER" id="PTHR42951:SF4">
    <property type="entry name" value="ACYL-COENZYME A THIOESTERASE MBLAC2"/>
    <property type="match status" value="1"/>
</dbReference>
<dbReference type="CDD" id="cd16282">
    <property type="entry name" value="metallo-hydrolase-like_MBL-fold"/>
    <property type="match status" value="1"/>
</dbReference>
<dbReference type="InterPro" id="IPR050855">
    <property type="entry name" value="NDM-1-like"/>
</dbReference>
<dbReference type="Gene3D" id="3.60.15.10">
    <property type="entry name" value="Ribonuclease Z/Hydroxyacylglutathione hydrolase-like"/>
    <property type="match status" value="1"/>
</dbReference>
<comment type="similarity">
    <text evidence="1">Belongs to the metallo-beta-lactamase superfamily. Class-B beta-lactamase family.</text>
</comment>
<dbReference type="InterPro" id="IPR001279">
    <property type="entry name" value="Metallo-B-lactamas"/>
</dbReference>
<dbReference type="KEGG" id="lto:RGQ30_09190"/>
<dbReference type="InterPro" id="IPR036866">
    <property type="entry name" value="RibonucZ/Hydroxyglut_hydro"/>
</dbReference>